<evidence type="ECO:0000313" key="2">
    <source>
        <dbReference type="EMBL" id="GGC11475.1"/>
    </source>
</evidence>
<gene>
    <name evidence="2" type="ORF">GCM10011572_36130</name>
    <name evidence="3" type="ORF">GM672_10635</name>
</gene>
<dbReference type="RefSeq" id="WP_155470508.1">
    <property type="nucleotide sequence ID" value="NZ_BMKG01000015.1"/>
</dbReference>
<dbReference type="EMBL" id="BMKG01000015">
    <property type="protein sequence ID" value="GGC11475.1"/>
    <property type="molecule type" value="Genomic_DNA"/>
</dbReference>
<evidence type="ECO:0000256" key="1">
    <source>
        <dbReference type="SAM" id="MobiDB-lite"/>
    </source>
</evidence>
<dbReference type="EMBL" id="WNKZ01000024">
    <property type="protein sequence ID" value="MTV53187.1"/>
    <property type="molecule type" value="Genomic_DNA"/>
</dbReference>
<reference evidence="2" key="4">
    <citation type="submission" date="2024-05" db="EMBL/GenBank/DDBJ databases">
        <authorList>
            <person name="Sun Q."/>
            <person name="Zhou Y."/>
        </authorList>
    </citation>
    <scope>NUCLEOTIDE SEQUENCE</scope>
    <source>
        <strain evidence="2">CGMCC 1.15931</strain>
    </source>
</reference>
<reference evidence="5" key="2">
    <citation type="journal article" date="2019" name="Int. J. Syst. Evol. Microbiol.">
        <title>The Global Catalogue of Microorganisms (GCM) 10K type strain sequencing project: providing services to taxonomists for standard genome sequencing and annotation.</title>
        <authorList>
            <consortium name="The Broad Institute Genomics Platform"/>
            <consortium name="The Broad Institute Genome Sequencing Center for Infectious Disease"/>
            <person name="Wu L."/>
            <person name="Ma J."/>
        </authorList>
    </citation>
    <scope>NUCLEOTIDE SEQUENCE [LARGE SCALE GENOMIC DNA]</scope>
    <source>
        <strain evidence="5">CGMCC 1.15931</strain>
    </source>
</reference>
<dbReference type="Proteomes" id="UP000622638">
    <property type="component" value="Unassembled WGS sequence"/>
</dbReference>
<evidence type="ECO:0000313" key="3">
    <source>
        <dbReference type="EMBL" id="MTV53187.1"/>
    </source>
</evidence>
<feature type="compositionally biased region" description="Polar residues" evidence="1">
    <location>
        <begin position="1"/>
        <end position="30"/>
    </location>
</feature>
<reference evidence="3 4" key="3">
    <citation type="submission" date="2019-11" db="EMBL/GenBank/DDBJ databases">
        <title>Type strains purchased from KCTC, JCM and DSMZ.</title>
        <authorList>
            <person name="Lu H."/>
        </authorList>
    </citation>
    <scope>NUCLEOTIDE SEQUENCE [LARGE SCALE GENOMIC DNA]</scope>
    <source>
        <strain evidence="3 4">KCTC 52429</strain>
    </source>
</reference>
<name>A0A6I3T0C2_9BURK</name>
<proteinExistence type="predicted"/>
<dbReference type="Proteomes" id="UP000430634">
    <property type="component" value="Unassembled WGS sequence"/>
</dbReference>
<feature type="region of interest" description="Disordered" evidence="1">
    <location>
        <begin position="1"/>
        <end position="47"/>
    </location>
</feature>
<organism evidence="3 4">
    <name type="scientific">Pseudoduganella buxea</name>
    <dbReference type="NCBI Taxonomy" id="1949069"/>
    <lineage>
        <taxon>Bacteria</taxon>
        <taxon>Pseudomonadati</taxon>
        <taxon>Pseudomonadota</taxon>
        <taxon>Betaproteobacteria</taxon>
        <taxon>Burkholderiales</taxon>
        <taxon>Oxalobacteraceae</taxon>
        <taxon>Telluria group</taxon>
        <taxon>Pseudoduganella</taxon>
    </lineage>
</organism>
<accession>A0A6I3T0C2</accession>
<sequence length="180" mass="17646">MNISSLTSSTASQLGATSRLSGTSVTSSTRQTREMPPPPPDGGGFASAIVDALTSIGVDGSAASTDEATEALGSFMEDLMGALHGQSTATEPSYGEAPQGGPGQLSTDLQGLISALGSDSTGATDSTGALQGSFKELLTALGSDGGDGSDTKTQLTSFLQALSGKLPAAGNTGNLINTTA</sequence>
<protein>
    <submittedName>
        <fullName evidence="3">Uncharacterized protein</fullName>
    </submittedName>
</protein>
<reference evidence="2" key="1">
    <citation type="journal article" date="2014" name="Int. J. Syst. Evol. Microbiol.">
        <title>Complete genome of a new Firmicutes species belonging to the dominant human colonic microbiota ('Ruminococcus bicirculans') reveals two chromosomes and a selective capacity to utilize plant glucans.</title>
        <authorList>
            <consortium name="NISC Comparative Sequencing Program"/>
            <person name="Wegmann U."/>
            <person name="Louis P."/>
            <person name="Goesmann A."/>
            <person name="Henrissat B."/>
            <person name="Duncan S.H."/>
            <person name="Flint H.J."/>
        </authorList>
    </citation>
    <scope>NUCLEOTIDE SEQUENCE</scope>
    <source>
        <strain evidence="2">CGMCC 1.15931</strain>
    </source>
</reference>
<evidence type="ECO:0000313" key="5">
    <source>
        <dbReference type="Proteomes" id="UP000622638"/>
    </source>
</evidence>
<dbReference type="AlphaFoldDB" id="A0A6I3T0C2"/>
<comment type="caution">
    <text evidence="3">The sequence shown here is derived from an EMBL/GenBank/DDBJ whole genome shotgun (WGS) entry which is preliminary data.</text>
</comment>
<keyword evidence="5" id="KW-1185">Reference proteome</keyword>
<evidence type="ECO:0000313" key="4">
    <source>
        <dbReference type="Proteomes" id="UP000430634"/>
    </source>
</evidence>
<dbReference type="OrthoDB" id="8759968at2"/>